<dbReference type="PANTHER" id="PTHR11010:SF38">
    <property type="entry name" value="LYSOSOMAL PRO-X CARBOXYPEPTIDASE"/>
    <property type="match status" value="1"/>
</dbReference>
<dbReference type="AlphaFoldDB" id="L7U9I4"/>
<reference evidence="4 5" key="1">
    <citation type="journal article" date="2013" name="Genome Announc.">
        <title>Complete genome sequence of Myxococcus stipitatus strain DSM 14675, a fruiting myxobacterium.</title>
        <authorList>
            <person name="Huntley S."/>
            <person name="Kneip S."/>
            <person name="Treuner-Lange A."/>
            <person name="Sogaard-Andersen L."/>
        </authorList>
    </citation>
    <scope>NUCLEOTIDE SEQUENCE [LARGE SCALE GENOMIC DNA]</scope>
    <source>
        <strain evidence="5">DSM 14675 / JCM 12634 / Mx s8</strain>
    </source>
</reference>
<dbReference type="InterPro" id="IPR029058">
    <property type="entry name" value="AB_hydrolase_fold"/>
</dbReference>
<dbReference type="GO" id="GO:0008239">
    <property type="term" value="F:dipeptidyl-peptidase activity"/>
    <property type="evidence" value="ECO:0007669"/>
    <property type="project" value="TreeGrafter"/>
</dbReference>
<evidence type="ECO:0000313" key="5">
    <source>
        <dbReference type="Proteomes" id="UP000011131"/>
    </source>
</evidence>
<keyword evidence="1" id="KW-0645">Protease</keyword>
<dbReference type="RefSeq" id="WP_015348761.1">
    <property type="nucleotide sequence ID" value="NC_020126.1"/>
</dbReference>
<dbReference type="KEGG" id="msd:MYSTI_03186"/>
<keyword evidence="2" id="KW-0732">Signal</keyword>
<dbReference type="Pfam" id="PF05576">
    <property type="entry name" value="Peptidase_S37"/>
    <property type="match status" value="1"/>
</dbReference>
<dbReference type="Proteomes" id="UP000011131">
    <property type="component" value="Chromosome"/>
</dbReference>
<evidence type="ECO:0000313" key="4">
    <source>
        <dbReference type="EMBL" id="AGC44500.1"/>
    </source>
</evidence>
<protein>
    <submittedName>
        <fullName evidence="4">S37 family peptidase</fullName>
    </submittedName>
</protein>
<gene>
    <name evidence="4" type="ordered locus">MYSTI_03186</name>
</gene>
<sequence length="488" mass="54614">MGWGIALAFREEGLGQGWSAMSSLEHLSRRCLLLLCVLAVACGEEDRPPRDEDILSRLLAIPGLTVREEPVGPGIPPDHRFFVMEFDQPADHAQPEGQRFRQKLTLLHASSARPMVLYTSGYFVSTQPSRREPTQWLEANQLSIEHRFFGTSRPAPADWSQLTIRQSADDFHRIVEAFKPLYPARWISTGASKGGETMVFFRRFYPGDVAGTVAYVAPLARFDDDRFIAFQESVGAASCRERLKSFQHAALDNRAALLAELDTRATRRGLTFNHLGKDVALEHAIIEHYFYFWQYESQSRCGTVPTPSASATVLMDELDGLVDMGSFSDSQVEAYGPYNYQAAVELGYPRPFETHLAGRLQFPGTDVPQAYAPRGVPTTFQPGSMPDIQDWVSREGERLMFVYGGNDPWSAAPYTLGGARDSVLYTVPGGNHGARLALLPEAQRNEARALLRQWADLEFGASELRTSNRWLEPEGEEWGPRLGRPRSR</sequence>
<organism evidence="4 5">
    <name type="scientific">Myxococcus stipitatus (strain DSM 14675 / JCM 12634 / Mx s8)</name>
    <dbReference type="NCBI Taxonomy" id="1278073"/>
    <lineage>
        <taxon>Bacteria</taxon>
        <taxon>Pseudomonadati</taxon>
        <taxon>Myxococcota</taxon>
        <taxon>Myxococcia</taxon>
        <taxon>Myxococcales</taxon>
        <taxon>Cystobacterineae</taxon>
        <taxon>Myxococcaceae</taxon>
        <taxon>Myxococcus</taxon>
    </lineage>
</organism>
<dbReference type="ESTHER" id="myxsd-l7u9i4">
    <property type="family name" value="Peptidase_S37"/>
</dbReference>
<dbReference type="PATRIC" id="fig|1278073.3.peg.3245"/>
<dbReference type="GO" id="GO:0006508">
    <property type="term" value="P:proteolysis"/>
    <property type="evidence" value="ECO:0007669"/>
    <property type="project" value="UniProtKB-KW"/>
</dbReference>
<keyword evidence="3" id="KW-0378">Hydrolase</keyword>
<dbReference type="Gene3D" id="3.40.50.1820">
    <property type="entry name" value="alpha/beta hydrolase"/>
    <property type="match status" value="2"/>
</dbReference>
<dbReference type="PANTHER" id="PTHR11010">
    <property type="entry name" value="PROTEASE S28 PRO-X CARBOXYPEPTIDASE-RELATED"/>
    <property type="match status" value="1"/>
</dbReference>
<dbReference type="STRING" id="1278073.MYSTI_03186"/>
<dbReference type="eggNOG" id="COG1073">
    <property type="taxonomic scope" value="Bacteria"/>
</dbReference>
<evidence type="ECO:0000256" key="2">
    <source>
        <dbReference type="ARBA" id="ARBA00022729"/>
    </source>
</evidence>
<dbReference type="HOGENOM" id="CLU_039283_0_0_7"/>
<proteinExistence type="predicted"/>
<dbReference type="SUPFAM" id="SSF53474">
    <property type="entry name" value="alpha/beta-Hydrolases"/>
    <property type="match status" value="1"/>
</dbReference>
<evidence type="ECO:0000256" key="3">
    <source>
        <dbReference type="ARBA" id="ARBA00022801"/>
    </source>
</evidence>
<evidence type="ECO:0000256" key="1">
    <source>
        <dbReference type="ARBA" id="ARBA00022670"/>
    </source>
</evidence>
<keyword evidence="5" id="KW-1185">Reference proteome</keyword>
<dbReference type="EMBL" id="CP004025">
    <property type="protein sequence ID" value="AGC44500.1"/>
    <property type="molecule type" value="Genomic_DNA"/>
</dbReference>
<accession>L7U9I4</accession>
<name>L7U9I4_MYXSD</name>
<dbReference type="OrthoDB" id="3979391at2"/>
<dbReference type="InterPro" id="IPR008761">
    <property type="entry name" value="Peptidase_S37"/>
</dbReference>